<dbReference type="EMBL" id="MIGV01000005">
    <property type="protein sequence ID" value="PPT77102.1"/>
    <property type="molecule type" value="Genomic_DNA"/>
</dbReference>
<evidence type="ECO:0000256" key="1">
    <source>
        <dbReference type="SAM" id="Phobius"/>
    </source>
</evidence>
<protein>
    <recommendedName>
        <fullName evidence="2">Signal transduction histidine kinase internal region domain-containing protein</fullName>
    </recommendedName>
</protein>
<comment type="caution">
    <text evidence="3">The sequence shown here is derived from an EMBL/GenBank/DDBJ whole genome shotgun (WGS) entry which is preliminary data.</text>
</comment>
<dbReference type="SUPFAM" id="SSF55874">
    <property type="entry name" value="ATPase domain of HSP90 chaperone/DNA topoisomerase II/histidine kinase"/>
    <property type="match status" value="1"/>
</dbReference>
<dbReference type="Gene3D" id="3.30.565.10">
    <property type="entry name" value="Histidine kinase-like ATPase, C-terminal domain"/>
    <property type="match status" value="1"/>
</dbReference>
<evidence type="ECO:0000259" key="2">
    <source>
        <dbReference type="Pfam" id="PF06580"/>
    </source>
</evidence>
<dbReference type="InterPro" id="IPR050640">
    <property type="entry name" value="Bact_2-comp_sensor_kinase"/>
</dbReference>
<keyword evidence="1" id="KW-0472">Membrane</keyword>
<dbReference type="Proteomes" id="UP000238270">
    <property type="component" value="Unassembled WGS sequence"/>
</dbReference>
<dbReference type="InterPro" id="IPR036890">
    <property type="entry name" value="HATPase_C_sf"/>
</dbReference>
<organism evidence="3 4">
    <name type="scientific">Xanthomonas arboricola pv. populi</name>
    <dbReference type="NCBI Taxonomy" id="487823"/>
    <lineage>
        <taxon>Bacteria</taxon>
        <taxon>Pseudomonadati</taxon>
        <taxon>Pseudomonadota</taxon>
        <taxon>Gammaproteobacteria</taxon>
        <taxon>Lysobacterales</taxon>
        <taxon>Lysobacteraceae</taxon>
        <taxon>Xanthomonas</taxon>
    </lineage>
</organism>
<feature type="transmembrane region" description="Helical" evidence="1">
    <location>
        <begin position="138"/>
        <end position="164"/>
    </location>
</feature>
<keyword evidence="1" id="KW-0812">Transmembrane</keyword>
<feature type="domain" description="Signal transduction histidine kinase internal region" evidence="2">
    <location>
        <begin position="178"/>
        <end position="248"/>
    </location>
</feature>
<proteinExistence type="predicted"/>
<evidence type="ECO:0000313" key="3">
    <source>
        <dbReference type="EMBL" id="PPT77102.1"/>
    </source>
</evidence>
<name>A0A2S6Z6B8_9XANT</name>
<dbReference type="RefSeq" id="WP_104597396.1">
    <property type="nucleotide sequence ID" value="NZ_MIGV01000005.1"/>
</dbReference>
<keyword evidence="1" id="KW-1133">Transmembrane helix</keyword>
<reference evidence="3 4" key="1">
    <citation type="submission" date="2016-08" db="EMBL/GenBank/DDBJ databases">
        <title>Evolution of the type three secretion system and type three effector repertoires in Xanthomonas.</title>
        <authorList>
            <person name="Merda D."/>
            <person name="Briand M."/>
            <person name="Bosis E."/>
            <person name="Rousseau C."/>
            <person name="Portier P."/>
            <person name="Jacques M.-A."/>
            <person name="Fischer-Le Saux M."/>
        </authorList>
    </citation>
    <scope>NUCLEOTIDE SEQUENCE [LARGE SCALE GENOMIC DNA]</scope>
    <source>
        <strain evidence="3 4">CFBP 3122</strain>
    </source>
</reference>
<gene>
    <name evidence="3" type="ORF">XaplCFBP3122_06500</name>
</gene>
<feature type="transmembrane region" description="Helical" evidence="1">
    <location>
        <begin position="12"/>
        <end position="37"/>
    </location>
</feature>
<accession>A0A2S6Z6B8</accession>
<dbReference type="GO" id="GO:0016020">
    <property type="term" value="C:membrane"/>
    <property type="evidence" value="ECO:0007669"/>
    <property type="project" value="InterPro"/>
</dbReference>
<feature type="transmembrane region" description="Helical" evidence="1">
    <location>
        <begin position="49"/>
        <end position="70"/>
    </location>
</feature>
<dbReference type="AlphaFoldDB" id="A0A2S6Z6B8"/>
<evidence type="ECO:0000313" key="4">
    <source>
        <dbReference type="Proteomes" id="UP000238270"/>
    </source>
</evidence>
<dbReference type="PANTHER" id="PTHR34220:SF7">
    <property type="entry name" value="SENSOR HISTIDINE KINASE YPDA"/>
    <property type="match status" value="1"/>
</dbReference>
<dbReference type="InterPro" id="IPR010559">
    <property type="entry name" value="Sig_transdc_His_kin_internal"/>
</dbReference>
<dbReference type="PANTHER" id="PTHR34220">
    <property type="entry name" value="SENSOR HISTIDINE KINASE YPDA"/>
    <property type="match status" value="1"/>
</dbReference>
<sequence length="361" mass="38680">MRTHTSSIAKRPLVPVGLHWAGIAVPWLVLALAYAPAVALTSLADKPRGALGLLGAFLFLVGSYVPWAALTPTLLWLSRRWIIGTGRSTRHLALIALTGLVAIPVLTVLGWVLGHGLLHLAGFEGMGWRDLQDGQGALTATTLFAIPLYLVVMGAGQLWGHLVLRSERELLLARVNEQALRSRLHQHFIFNALNAIGELGYRDAARADLALGHVANLLRAMLESAPVVSLREEIGASAEFIELHQVLSGDITFNIDIEPRAWNAPVSSMALQPLLENAIQHGARVGGFVRIEVKAIVENAELMITVLNPIGGDQPGGLGIGLDHLRRRLALTHGAAASLSTERQATCFVATLRLPVGTEAA</sequence>
<dbReference type="GO" id="GO:0000155">
    <property type="term" value="F:phosphorelay sensor kinase activity"/>
    <property type="evidence" value="ECO:0007669"/>
    <property type="project" value="InterPro"/>
</dbReference>
<dbReference type="Pfam" id="PF06580">
    <property type="entry name" value="His_kinase"/>
    <property type="match status" value="1"/>
</dbReference>
<feature type="transmembrane region" description="Helical" evidence="1">
    <location>
        <begin position="91"/>
        <end position="118"/>
    </location>
</feature>